<feature type="compositionally biased region" description="Basic residues" evidence="1">
    <location>
        <begin position="1"/>
        <end position="13"/>
    </location>
</feature>
<comment type="caution">
    <text evidence="2">The sequence shown here is derived from an EMBL/GenBank/DDBJ whole genome shotgun (WGS) entry which is preliminary data.</text>
</comment>
<accession>X0SEL3</accession>
<dbReference type="AlphaFoldDB" id="X0SEL3"/>
<dbReference type="EMBL" id="BARS01006778">
    <property type="protein sequence ID" value="GAF73551.1"/>
    <property type="molecule type" value="Genomic_DNA"/>
</dbReference>
<reference evidence="2" key="1">
    <citation type="journal article" date="2014" name="Front. Microbiol.">
        <title>High frequency of phylogenetically diverse reductive dehalogenase-homologous genes in deep subseafloor sedimentary metagenomes.</title>
        <authorList>
            <person name="Kawai M."/>
            <person name="Futagami T."/>
            <person name="Toyoda A."/>
            <person name="Takaki Y."/>
            <person name="Nishi S."/>
            <person name="Hori S."/>
            <person name="Arai W."/>
            <person name="Tsubouchi T."/>
            <person name="Morono Y."/>
            <person name="Uchiyama I."/>
            <person name="Ito T."/>
            <person name="Fujiyama A."/>
            <person name="Inagaki F."/>
            <person name="Takami H."/>
        </authorList>
    </citation>
    <scope>NUCLEOTIDE SEQUENCE</scope>
    <source>
        <strain evidence="2">Expedition CK06-06</strain>
    </source>
</reference>
<sequence>MTLKQYKAKRKFSRTSEPRGKVKKFGLSRFVVHKHQARNLHYDFRLEMEGVL</sequence>
<evidence type="ECO:0000313" key="2">
    <source>
        <dbReference type="EMBL" id="GAF73551.1"/>
    </source>
</evidence>
<feature type="region of interest" description="Disordered" evidence="1">
    <location>
        <begin position="1"/>
        <end position="20"/>
    </location>
</feature>
<protein>
    <submittedName>
        <fullName evidence="2">Uncharacterized protein</fullName>
    </submittedName>
</protein>
<name>X0SEL3_9ZZZZ</name>
<organism evidence="2">
    <name type="scientific">marine sediment metagenome</name>
    <dbReference type="NCBI Taxonomy" id="412755"/>
    <lineage>
        <taxon>unclassified sequences</taxon>
        <taxon>metagenomes</taxon>
        <taxon>ecological metagenomes</taxon>
    </lineage>
</organism>
<evidence type="ECO:0000256" key="1">
    <source>
        <dbReference type="SAM" id="MobiDB-lite"/>
    </source>
</evidence>
<gene>
    <name evidence="2" type="ORF">S01H1_13146</name>
</gene>
<feature type="non-terminal residue" evidence="2">
    <location>
        <position position="52"/>
    </location>
</feature>
<proteinExistence type="predicted"/>